<proteinExistence type="predicted"/>
<evidence type="ECO:0008006" key="3">
    <source>
        <dbReference type="Google" id="ProtNLM"/>
    </source>
</evidence>
<gene>
    <name evidence="1" type="ORF">N864_03310</name>
</gene>
<dbReference type="Proteomes" id="UP000019494">
    <property type="component" value="Unassembled WGS sequence"/>
</dbReference>
<protein>
    <recommendedName>
        <fullName evidence="3">CopG family transcriptional regulator</fullName>
    </recommendedName>
</protein>
<evidence type="ECO:0000313" key="2">
    <source>
        <dbReference type="Proteomes" id="UP000019494"/>
    </source>
</evidence>
<name>W9GMZ4_9MICO</name>
<sequence>MTKLDALLDAEGAAAEANANAPVTSSTRVTRPGMERAKVLSVRLSEDEYEELLLLAARSGVGPSTMARGLILQGLMEPPPSPYEASLAARVAVLEEWVAAH</sequence>
<reference evidence="2" key="1">
    <citation type="submission" date="2013-08" db="EMBL/GenBank/DDBJ databases">
        <title>Intrasporangium oryzae NRRL B-24470.</title>
        <authorList>
            <person name="Liu H."/>
            <person name="Wang G."/>
        </authorList>
    </citation>
    <scope>NUCLEOTIDE SEQUENCE [LARGE SCALE GENOMIC DNA]</scope>
    <source>
        <strain evidence="2">Q5-1</strain>
    </source>
</reference>
<organism evidence="1 2">
    <name type="scientific">Intrasporangium chromatireducens Q5-1</name>
    <dbReference type="NCBI Taxonomy" id="584657"/>
    <lineage>
        <taxon>Bacteria</taxon>
        <taxon>Bacillati</taxon>
        <taxon>Actinomycetota</taxon>
        <taxon>Actinomycetes</taxon>
        <taxon>Micrococcales</taxon>
        <taxon>Intrasporangiaceae</taxon>
        <taxon>Intrasporangium</taxon>
    </lineage>
</organism>
<dbReference type="RefSeq" id="WP_034712759.1">
    <property type="nucleotide sequence ID" value="NZ_AWQS01000007.1"/>
</dbReference>
<dbReference type="EMBL" id="AWQS01000007">
    <property type="protein sequence ID" value="EWT07626.1"/>
    <property type="molecule type" value="Genomic_DNA"/>
</dbReference>
<accession>W9GMZ4</accession>
<keyword evidence="2" id="KW-1185">Reference proteome</keyword>
<evidence type="ECO:0000313" key="1">
    <source>
        <dbReference type="EMBL" id="EWT07626.1"/>
    </source>
</evidence>
<comment type="caution">
    <text evidence="1">The sequence shown here is derived from an EMBL/GenBank/DDBJ whole genome shotgun (WGS) entry which is preliminary data.</text>
</comment>
<dbReference type="PATRIC" id="fig|584657.3.peg.372"/>
<dbReference type="AlphaFoldDB" id="W9GMZ4"/>